<organism evidence="1 2">
    <name type="scientific">Panagrolaimus superbus</name>
    <dbReference type="NCBI Taxonomy" id="310955"/>
    <lineage>
        <taxon>Eukaryota</taxon>
        <taxon>Metazoa</taxon>
        <taxon>Ecdysozoa</taxon>
        <taxon>Nematoda</taxon>
        <taxon>Chromadorea</taxon>
        <taxon>Rhabditida</taxon>
        <taxon>Tylenchina</taxon>
        <taxon>Panagrolaimomorpha</taxon>
        <taxon>Panagrolaimoidea</taxon>
        <taxon>Panagrolaimidae</taxon>
        <taxon>Panagrolaimus</taxon>
    </lineage>
</organism>
<proteinExistence type="predicted"/>
<dbReference type="PANTHER" id="PTHR46585:SF1">
    <property type="entry name" value="CHROMO DOMAIN-CONTAINING PROTEIN"/>
    <property type="match status" value="1"/>
</dbReference>
<evidence type="ECO:0000313" key="2">
    <source>
        <dbReference type="WBParaSite" id="PSU_v2.g5214.t1"/>
    </source>
</evidence>
<sequence>MAPAEVNSENSYEILQREILPVLFQDPSKTKFKHKVGDEVRVKTRKTTFQRGYDPPFSHRVWEIKEAIPTAPPTYRLKDQTKKKKKDQHVDGLYYHNETSAFPASDATSEFQINIIKSKTVRGKLMHLVEYIGYPDPPKWIEDNMIMN</sequence>
<name>A0A914Z4P0_9BILA</name>
<keyword evidence="1" id="KW-1185">Reference proteome</keyword>
<accession>A0A914Z4P0</accession>
<dbReference type="PANTHER" id="PTHR46585">
    <property type="entry name" value="INTEGRASE CORE DOMAIN CONTAINING PROTEIN"/>
    <property type="match status" value="1"/>
</dbReference>
<reference evidence="2" key="1">
    <citation type="submission" date="2022-11" db="UniProtKB">
        <authorList>
            <consortium name="WormBaseParasite"/>
        </authorList>
    </citation>
    <scope>IDENTIFICATION</scope>
</reference>
<dbReference type="WBParaSite" id="PSU_v2.g5214.t1">
    <property type="protein sequence ID" value="PSU_v2.g5214.t1"/>
    <property type="gene ID" value="PSU_v2.g5214"/>
</dbReference>
<dbReference type="AlphaFoldDB" id="A0A914Z4P0"/>
<dbReference type="Proteomes" id="UP000887577">
    <property type="component" value="Unplaced"/>
</dbReference>
<protein>
    <submittedName>
        <fullName evidence="2">Chromo domain-containing protein</fullName>
    </submittedName>
</protein>
<evidence type="ECO:0000313" key="1">
    <source>
        <dbReference type="Proteomes" id="UP000887577"/>
    </source>
</evidence>